<dbReference type="AlphaFoldDB" id="A0A2Y9Q3R9"/>
<dbReference type="RefSeq" id="XP_022452116.1">
    <property type="nucleotide sequence ID" value="XM_022596408.2"/>
</dbReference>
<feature type="compositionally biased region" description="Basic and acidic residues" evidence="1">
    <location>
        <begin position="61"/>
        <end position="80"/>
    </location>
</feature>
<dbReference type="GeneID" id="111186142"/>
<dbReference type="KEGG" id="dle:111186142"/>
<dbReference type="InParanoid" id="A0A2Y9Q3R9"/>
<evidence type="ECO:0000313" key="3">
    <source>
        <dbReference type="RefSeq" id="XP_022452116.1"/>
    </source>
</evidence>
<gene>
    <name evidence="3" type="primary">LOC111186142</name>
</gene>
<dbReference type="Proteomes" id="UP000248483">
    <property type="component" value="Unplaced"/>
</dbReference>
<evidence type="ECO:0000256" key="1">
    <source>
        <dbReference type="SAM" id="MobiDB-lite"/>
    </source>
</evidence>
<accession>A0A2Y9Q3R9</accession>
<keyword evidence="2" id="KW-1185">Reference proteome</keyword>
<feature type="region of interest" description="Disordered" evidence="1">
    <location>
        <begin position="193"/>
        <end position="255"/>
    </location>
</feature>
<evidence type="ECO:0000313" key="2">
    <source>
        <dbReference type="Proteomes" id="UP000248483"/>
    </source>
</evidence>
<sequence>MISYCLCCFSKKFFLACSPSFCWTGLQARVPSRKRLAPSSQKCWIVFGSQTAPSAPLIKEESCQGHARDGRAGEVTEGRGSRPRPAARAPARAARPSRRAASASRLVPQLLGHPLGLLLRRPRCLCRAAGFTPEKPHGRPCGSRQKNPTAGRAFSLVMIKVEAVGGGGKHPFRNSACFKFRFKTALGTLPSPSFRKQGRLPGVAGEVTWPPSQRPSPLPSGESGYLEGRATSPSLGRGRRDWVRGPGETRTLGGGKQVSFLGGTLLQVHVAGRKKNASYLCSS</sequence>
<reference evidence="3" key="1">
    <citation type="submission" date="2025-08" db="UniProtKB">
        <authorList>
            <consortium name="RefSeq"/>
        </authorList>
    </citation>
    <scope>IDENTIFICATION</scope>
    <source>
        <tissue evidence="3">Blood</tissue>
    </source>
</reference>
<feature type="region of interest" description="Disordered" evidence="1">
    <location>
        <begin position="61"/>
        <end position="102"/>
    </location>
</feature>
<organism evidence="2 3">
    <name type="scientific">Delphinapterus leucas</name>
    <name type="common">Beluga whale</name>
    <dbReference type="NCBI Taxonomy" id="9749"/>
    <lineage>
        <taxon>Eukaryota</taxon>
        <taxon>Metazoa</taxon>
        <taxon>Chordata</taxon>
        <taxon>Craniata</taxon>
        <taxon>Vertebrata</taxon>
        <taxon>Euteleostomi</taxon>
        <taxon>Mammalia</taxon>
        <taxon>Eutheria</taxon>
        <taxon>Laurasiatheria</taxon>
        <taxon>Artiodactyla</taxon>
        <taxon>Whippomorpha</taxon>
        <taxon>Cetacea</taxon>
        <taxon>Odontoceti</taxon>
        <taxon>Monodontidae</taxon>
        <taxon>Delphinapterus</taxon>
    </lineage>
</organism>
<protein>
    <submittedName>
        <fullName evidence="3">Uncharacterized protein LOC111186142</fullName>
    </submittedName>
</protein>
<feature type="compositionally biased region" description="Low complexity" evidence="1">
    <location>
        <begin position="83"/>
        <end position="102"/>
    </location>
</feature>
<proteinExistence type="predicted"/>
<name>A0A2Y9Q3R9_DELLE</name>